<feature type="region of interest" description="Disordered" evidence="1">
    <location>
        <begin position="85"/>
        <end position="135"/>
    </location>
</feature>
<dbReference type="AlphaFoldDB" id="A0AAD7PUE3"/>
<reference evidence="2" key="1">
    <citation type="journal article" date="2023" name="Science">
        <title>Elucidation of the pathway for biosynthesis of saponin adjuvants from the soapbark tree.</title>
        <authorList>
            <person name="Reed J."/>
            <person name="Orme A."/>
            <person name="El-Demerdash A."/>
            <person name="Owen C."/>
            <person name="Martin L.B.B."/>
            <person name="Misra R.C."/>
            <person name="Kikuchi S."/>
            <person name="Rejzek M."/>
            <person name="Martin A.C."/>
            <person name="Harkess A."/>
            <person name="Leebens-Mack J."/>
            <person name="Louveau T."/>
            <person name="Stephenson M.J."/>
            <person name="Osbourn A."/>
        </authorList>
    </citation>
    <scope>NUCLEOTIDE SEQUENCE</scope>
    <source>
        <strain evidence="2">S10</strain>
    </source>
</reference>
<sequence>MAYRPGNNACCDVAADSRSLDSLSFSGFLSSQDQQPKPPSNNQFSEINKQDSEFEFGDSRGRPNSIAADPIKRSPADLLISNYQIQPQAPIHQPEQSPLTNNTTSLGTLLSPHSSKRSSYSKEEGQKDCNKPHHKMSKEVNKECTAPRSWFGQKVFQSFVSPCRECRAVEPTAKGHTIARKNI</sequence>
<gene>
    <name evidence="2" type="ORF">O6P43_012673</name>
</gene>
<name>A0AAD7PUE3_QUISA</name>
<evidence type="ECO:0000313" key="2">
    <source>
        <dbReference type="EMBL" id="KAJ7968591.1"/>
    </source>
</evidence>
<protein>
    <submittedName>
        <fullName evidence="2">Zinc finger, RING/FYVE/PHD-type</fullName>
    </submittedName>
</protein>
<feature type="compositionally biased region" description="Low complexity" evidence="1">
    <location>
        <begin position="26"/>
        <end position="35"/>
    </location>
</feature>
<dbReference type="KEGG" id="qsa:O6P43_012673"/>
<accession>A0AAD7PUE3</accession>
<feature type="region of interest" description="Disordered" evidence="1">
    <location>
        <begin position="26"/>
        <end position="70"/>
    </location>
</feature>
<comment type="caution">
    <text evidence="2">The sequence shown here is derived from an EMBL/GenBank/DDBJ whole genome shotgun (WGS) entry which is preliminary data.</text>
</comment>
<feature type="compositionally biased region" description="Low complexity" evidence="1">
    <location>
        <begin position="99"/>
        <end position="113"/>
    </location>
</feature>
<keyword evidence="3" id="KW-1185">Reference proteome</keyword>
<evidence type="ECO:0000256" key="1">
    <source>
        <dbReference type="SAM" id="MobiDB-lite"/>
    </source>
</evidence>
<evidence type="ECO:0000313" key="3">
    <source>
        <dbReference type="Proteomes" id="UP001163823"/>
    </source>
</evidence>
<feature type="compositionally biased region" description="Basic and acidic residues" evidence="1">
    <location>
        <begin position="120"/>
        <end position="135"/>
    </location>
</feature>
<organism evidence="2 3">
    <name type="scientific">Quillaja saponaria</name>
    <name type="common">Soap bark tree</name>
    <dbReference type="NCBI Taxonomy" id="32244"/>
    <lineage>
        <taxon>Eukaryota</taxon>
        <taxon>Viridiplantae</taxon>
        <taxon>Streptophyta</taxon>
        <taxon>Embryophyta</taxon>
        <taxon>Tracheophyta</taxon>
        <taxon>Spermatophyta</taxon>
        <taxon>Magnoliopsida</taxon>
        <taxon>eudicotyledons</taxon>
        <taxon>Gunneridae</taxon>
        <taxon>Pentapetalae</taxon>
        <taxon>rosids</taxon>
        <taxon>fabids</taxon>
        <taxon>Fabales</taxon>
        <taxon>Quillajaceae</taxon>
        <taxon>Quillaja</taxon>
    </lineage>
</organism>
<proteinExistence type="predicted"/>
<dbReference type="EMBL" id="JARAOO010000005">
    <property type="protein sequence ID" value="KAJ7968591.1"/>
    <property type="molecule type" value="Genomic_DNA"/>
</dbReference>
<dbReference type="Proteomes" id="UP001163823">
    <property type="component" value="Chromosome 5"/>
</dbReference>
<feature type="compositionally biased region" description="Basic and acidic residues" evidence="1">
    <location>
        <begin position="48"/>
        <end position="61"/>
    </location>
</feature>